<gene>
    <name evidence="1" type="ORF">MXF72_15495</name>
</gene>
<protein>
    <submittedName>
        <fullName evidence="1">DUF3293 domain-containing protein</fullName>
    </submittedName>
</protein>
<accession>A0AAE9H6Y2</accession>
<evidence type="ECO:0000313" key="2">
    <source>
        <dbReference type="Proteomes" id="UP000830925"/>
    </source>
</evidence>
<dbReference type="RefSeq" id="WP_247965942.1">
    <property type="nucleotide sequence ID" value="NZ_CP095873.1"/>
</dbReference>
<dbReference type="AlphaFoldDB" id="A0AAE9H6Y2"/>
<proteinExistence type="predicted"/>
<dbReference type="Proteomes" id="UP000830925">
    <property type="component" value="Chromosome"/>
</dbReference>
<name>A0AAE9H6Y2_ALCFA</name>
<sequence length="160" mass="18002">MSTQKDLPAALSHAFEKAIYRVHSPKGDMDVRIGQLNRPLTQLLEQENSRGAAILTACNPGAQICSRAFNDAVQESLLRDLQKLDLRWWPAVNLDPKGKWPDEPSLLVLDISLQQARWQARLFKQLAFVYIPLNGKPQLHQVQQRLPVSDQAASNSPVPF</sequence>
<evidence type="ECO:0000313" key="1">
    <source>
        <dbReference type="EMBL" id="UPL20784.1"/>
    </source>
</evidence>
<organism evidence="1 2">
    <name type="scientific">Alcaligenes faecalis</name>
    <dbReference type="NCBI Taxonomy" id="511"/>
    <lineage>
        <taxon>Bacteria</taxon>
        <taxon>Pseudomonadati</taxon>
        <taxon>Pseudomonadota</taxon>
        <taxon>Betaproteobacteria</taxon>
        <taxon>Burkholderiales</taxon>
        <taxon>Alcaligenaceae</taxon>
        <taxon>Alcaligenes</taxon>
    </lineage>
</organism>
<reference evidence="1" key="1">
    <citation type="submission" date="2022-04" db="EMBL/GenBank/DDBJ databases">
        <title>Genomic mining of Alcaligenes faecalis D334 producing ectoin and derivatives.</title>
        <authorList>
            <person name="Doan V.T."/>
            <person name="Quach N.T."/>
            <person name="Vu T.-H.-N."/>
            <person name="Phi Q.-T."/>
        </authorList>
    </citation>
    <scope>NUCLEOTIDE SEQUENCE</scope>
    <source>
        <strain evidence="1">D334</strain>
    </source>
</reference>
<dbReference type="Pfam" id="PF11697">
    <property type="entry name" value="DUF3293"/>
    <property type="match status" value="1"/>
</dbReference>
<dbReference type="EMBL" id="CP095873">
    <property type="protein sequence ID" value="UPL20784.1"/>
    <property type="molecule type" value="Genomic_DNA"/>
</dbReference>
<dbReference type="InterPro" id="IPR021710">
    <property type="entry name" value="DUF3293"/>
</dbReference>